<evidence type="ECO:0000313" key="9">
    <source>
        <dbReference type="EMBL" id="KAJ5314929.1"/>
    </source>
</evidence>
<keyword evidence="7" id="KW-0503">Monooxygenase</keyword>
<reference evidence="9" key="1">
    <citation type="submission" date="2022-12" db="EMBL/GenBank/DDBJ databases">
        <authorList>
            <person name="Petersen C."/>
        </authorList>
    </citation>
    <scope>NUCLEOTIDE SEQUENCE</scope>
    <source>
        <strain evidence="9">IBT 21472</strain>
    </source>
</reference>
<dbReference type="InterPro" id="IPR050775">
    <property type="entry name" value="FAD-binding_Monooxygenases"/>
</dbReference>
<dbReference type="Pfam" id="PF07992">
    <property type="entry name" value="Pyr_redox_2"/>
    <property type="match status" value="1"/>
</dbReference>
<dbReference type="GO" id="GO:0004497">
    <property type="term" value="F:monooxygenase activity"/>
    <property type="evidence" value="ECO:0007669"/>
    <property type="project" value="UniProtKB-KW"/>
</dbReference>
<dbReference type="Proteomes" id="UP001147746">
    <property type="component" value="Unassembled WGS sequence"/>
</dbReference>
<dbReference type="InterPro" id="IPR036188">
    <property type="entry name" value="FAD/NAD-bd_sf"/>
</dbReference>
<name>A0A9W9U4A6_9EURO</name>
<dbReference type="AlphaFoldDB" id="A0A9W9U4A6"/>
<organism evidence="9 10">
    <name type="scientific">Penicillium atrosanguineum</name>
    <dbReference type="NCBI Taxonomy" id="1132637"/>
    <lineage>
        <taxon>Eukaryota</taxon>
        <taxon>Fungi</taxon>
        <taxon>Dikarya</taxon>
        <taxon>Ascomycota</taxon>
        <taxon>Pezizomycotina</taxon>
        <taxon>Eurotiomycetes</taxon>
        <taxon>Eurotiomycetidae</taxon>
        <taxon>Eurotiales</taxon>
        <taxon>Aspergillaceae</taxon>
        <taxon>Penicillium</taxon>
    </lineage>
</organism>
<keyword evidence="6" id="KW-0560">Oxidoreductase</keyword>
<evidence type="ECO:0000256" key="1">
    <source>
        <dbReference type="ARBA" id="ARBA00001974"/>
    </source>
</evidence>
<evidence type="ECO:0000256" key="3">
    <source>
        <dbReference type="ARBA" id="ARBA00022630"/>
    </source>
</evidence>
<evidence type="ECO:0000313" key="10">
    <source>
        <dbReference type="Proteomes" id="UP001147746"/>
    </source>
</evidence>
<dbReference type="InterPro" id="IPR023753">
    <property type="entry name" value="FAD/NAD-binding_dom"/>
</dbReference>
<dbReference type="Gene3D" id="3.50.50.60">
    <property type="entry name" value="FAD/NAD(P)-binding domain"/>
    <property type="match status" value="2"/>
</dbReference>
<dbReference type="OrthoDB" id="66881at2759"/>
<feature type="domain" description="FAD/NAD(P)-binding" evidence="8">
    <location>
        <begin position="13"/>
        <end position="234"/>
    </location>
</feature>
<evidence type="ECO:0000256" key="2">
    <source>
        <dbReference type="ARBA" id="ARBA00010139"/>
    </source>
</evidence>
<evidence type="ECO:0000256" key="5">
    <source>
        <dbReference type="ARBA" id="ARBA00022857"/>
    </source>
</evidence>
<keyword evidence="5" id="KW-0521">NADP</keyword>
<evidence type="ECO:0000256" key="7">
    <source>
        <dbReference type="ARBA" id="ARBA00023033"/>
    </source>
</evidence>
<dbReference type="PANTHER" id="PTHR43098:SF3">
    <property type="entry name" value="L-ORNITHINE N(5)-MONOOXYGENASE-RELATED"/>
    <property type="match status" value="1"/>
</dbReference>
<comment type="caution">
    <text evidence="9">The sequence shown here is derived from an EMBL/GenBank/DDBJ whole genome shotgun (WGS) entry which is preliminary data.</text>
</comment>
<comment type="similarity">
    <text evidence="2">Belongs to the FAD-binding monooxygenase family.</text>
</comment>
<reference evidence="9" key="2">
    <citation type="journal article" date="2023" name="IMA Fungus">
        <title>Comparative genomic study of the Penicillium genus elucidates a diverse pangenome and 15 lateral gene transfer events.</title>
        <authorList>
            <person name="Petersen C."/>
            <person name="Sorensen T."/>
            <person name="Nielsen M.R."/>
            <person name="Sondergaard T.E."/>
            <person name="Sorensen J.L."/>
            <person name="Fitzpatrick D.A."/>
            <person name="Frisvad J.C."/>
            <person name="Nielsen K.L."/>
        </authorList>
    </citation>
    <scope>NUCLEOTIDE SEQUENCE</scope>
    <source>
        <strain evidence="9">IBT 21472</strain>
    </source>
</reference>
<comment type="cofactor">
    <cofactor evidence="1">
        <name>FAD</name>
        <dbReference type="ChEBI" id="CHEBI:57692"/>
    </cofactor>
</comment>
<evidence type="ECO:0000256" key="4">
    <source>
        <dbReference type="ARBA" id="ARBA00022827"/>
    </source>
</evidence>
<dbReference type="SUPFAM" id="SSF51905">
    <property type="entry name" value="FAD/NAD(P)-binding domain"/>
    <property type="match status" value="2"/>
</dbReference>
<protein>
    <recommendedName>
        <fullName evidence="8">FAD/NAD(P)-binding domain-containing protein</fullName>
    </recommendedName>
</protein>
<dbReference type="EMBL" id="JAPZBO010000005">
    <property type="protein sequence ID" value="KAJ5314929.1"/>
    <property type="molecule type" value="Genomic_DNA"/>
</dbReference>
<keyword evidence="3" id="KW-0285">Flavoprotein</keyword>
<evidence type="ECO:0000259" key="8">
    <source>
        <dbReference type="Pfam" id="PF07992"/>
    </source>
</evidence>
<evidence type="ECO:0000256" key="6">
    <source>
        <dbReference type="ARBA" id="ARBA00023002"/>
    </source>
</evidence>
<keyword evidence="4" id="KW-0274">FAD</keyword>
<proteinExistence type="inferred from homology"/>
<gene>
    <name evidence="9" type="ORF">N7476_005236</name>
</gene>
<sequence length="541" mass="60847">MTTPQNGDPIEVDAVIVGAGFSGIYVLQRLRDQLGLNVKIIEAGTGLGGVWNNNVYPGARVDSPAPVYGFAMAKVYQTWKWSQPYPDQKELQAYFNHVDQVLSIKKDCIFNSRVNAASFNPDEAQWTIQTENGKTVRAKYFIPAIGFAEQQWVPPWKGLDSFKGTIHHSSQWPREGVDVKGKRVAVIGTGATGIQIIQEWAKEAAELVVFQRTPNFALPMHRDNFDPEEQRQMQDGTPEIFAQAWETWSGMHTSYPTKAFADFTTEEAEAALNQLYDKGGFNLWVGAFSDALMNPEANRATYDIWARRVRARLHDPVKRDLLAPLQPPHPFGTKRPSLEYNYYEQFNAPNVHLVDTNSNPIVEITPEGILTDDGKLYEVDVIGMATGFNSSTGGFSKMHIKDLNGVDLAERWKEGVITHLGLMVPRFPNMFLPYGVQAPTPFTNGPVFIEFQANHIRDLVKKMERGGTRSLDPLETSAETWRTEVYALGNLTLFPKTSSWYMGANIPGKPVEMLYYIGGIPRYRELCGEALEKLEKLFICR</sequence>
<accession>A0A9W9U4A6</accession>
<dbReference type="PANTHER" id="PTHR43098">
    <property type="entry name" value="L-ORNITHINE N(5)-MONOOXYGENASE-RELATED"/>
    <property type="match status" value="1"/>
</dbReference>
<keyword evidence="10" id="KW-1185">Reference proteome</keyword>